<organism evidence="5 6">
    <name type="scientific">Duganella aceris</name>
    <dbReference type="NCBI Taxonomy" id="2703883"/>
    <lineage>
        <taxon>Bacteria</taxon>
        <taxon>Pseudomonadati</taxon>
        <taxon>Pseudomonadota</taxon>
        <taxon>Betaproteobacteria</taxon>
        <taxon>Burkholderiales</taxon>
        <taxon>Oxalobacteraceae</taxon>
        <taxon>Telluria group</taxon>
        <taxon>Duganella</taxon>
    </lineage>
</organism>
<evidence type="ECO:0000256" key="1">
    <source>
        <dbReference type="ARBA" id="ARBA00006739"/>
    </source>
</evidence>
<dbReference type="RefSeq" id="WP_166102294.1">
    <property type="nucleotide sequence ID" value="NZ_JAADJT010000004.1"/>
</dbReference>
<evidence type="ECO:0000256" key="2">
    <source>
        <dbReference type="ARBA" id="ARBA00022676"/>
    </source>
</evidence>
<proteinExistence type="inferred from homology"/>
<evidence type="ECO:0000313" key="5">
    <source>
        <dbReference type="EMBL" id="NGZ84762.1"/>
    </source>
</evidence>
<dbReference type="PANTHER" id="PTHR43179:SF12">
    <property type="entry name" value="GALACTOFURANOSYLTRANSFERASE GLFT2"/>
    <property type="match status" value="1"/>
</dbReference>
<evidence type="ECO:0000259" key="4">
    <source>
        <dbReference type="Pfam" id="PF00535"/>
    </source>
</evidence>
<accession>A0ABX0FJM8</accession>
<dbReference type="EMBL" id="JAADJT010000004">
    <property type="protein sequence ID" value="NGZ84762.1"/>
    <property type="molecule type" value="Genomic_DNA"/>
</dbReference>
<evidence type="ECO:0000313" key="6">
    <source>
        <dbReference type="Proteomes" id="UP000666369"/>
    </source>
</evidence>
<dbReference type="Pfam" id="PF00535">
    <property type="entry name" value="Glycos_transf_2"/>
    <property type="match status" value="1"/>
</dbReference>
<dbReference type="PANTHER" id="PTHR43179">
    <property type="entry name" value="RHAMNOSYLTRANSFERASE WBBL"/>
    <property type="match status" value="1"/>
</dbReference>
<protein>
    <submittedName>
        <fullName evidence="5">Glycosyltransferase family 2 protein</fullName>
    </submittedName>
</protein>
<keyword evidence="6" id="KW-1185">Reference proteome</keyword>
<dbReference type="CDD" id="cd00761">
    <property type="entry name" value="Glyco_tranf_GTA_type"/>
    <property type="match status" value="1"/>
</dbReference>
<dbReference type="Gene3D" id="3.90.550.10">
    <property type="entry name" value="Spore Coat Polysaccharide Biosynthesis Protein SpsA, Chain A"/>
    <property type="match status" value="1"/>
</dbReference>
<comment type="similarity">
    <text evidence="1">Belongs to the glycosyltransferase 2 family.</text>
</comment>
<dbReference type="SUPFAM" id="SSF53448">
    <property type="entry name" value="Nucleotide-diphospho-sugar transferases"/>
    <property type="match status" value="1"/>
</dbReference>
<gene>
    <name evidence="5" type="ORF">GW587_10890</name>
</gene>
<evidence type="ECO:0000256" key="3">
    <source>
        <dbReference type="ARBA" id="ARBA00022679"/>
    </source>
</evidence>
<name>A0ABX0FJM8_9BURK</name>
<keyword evidence="2" id="KW-0328">Glycosyltransferase</keyword>
<comment type="caution">
    <text evidence="5">The sequence shown here is derived from an EMBL/GenBank/DDBJ whole genome shotgun (WGS) entry which is preliminary data.</text>
</comment>
<feature type="domain" description="Glycosyltransferase 2-like" evidence="4">
    <location>
        <begin position="10"/>
        <end position="167"/>
    </location>
</feature>
<dbReference type="InterPro" id="IPR029044">
    <property type="entry name" value="Nucleotide-diphossugar_trans"/>
</dbReference>
<keyword evidence="3" id="KW-0808">Transferase</keyword>
<dbReference type="InterPro" id="IPR001173">
    <property type="entry name" value="Glyco_trans_2-like"/>
</dbReference>
<sequence>MAPALNTVDICIATFRRPAMLAALLDALARQERRGATLRVIIIDNDLAGTARPTAEEFAADSGLPVLYQIEPRQNIALARNRALQLCEADAIVFIDDDETPCRGWLAALLDCAERTGADLVFGPVDSILPADAPAWAHACFSKPSRATDAEMPYGGAGNVLLRRSVLALHPQWFDPSFGLTGGEDTDWFYRLHLAGKRLVWCNEAAASEPVPEARLQVRWARRRAFRGGQTYYRVVVRRYTRGAGLLWFAGKSLQLLLGLAVAPALRLASYPAFVGLTLRLAGAAGQLSRSLVSRDYEEYHARRLP</sequence>
<dbReference type="Proteomes" id="UP000666369">
    <property type="component" value="Unassembled WGS sequence"/>
</dbReference>
<reference evidence="6" key="1">
    <citation type="submission" date="2023-07" db="EMBL/GenBank/DDBJ databases">
        <title>Duganella aceri sp. nov., isolated from tree sap.</title>
        <authorList>
            <person name="Kim I.S."/>
        </authorList>
    </citation>
    <scope>NUCLEOTIDE SEQUENCE [LARGE SCALE GENOMIC DNA]</scope>
    <source>
        <strain evidence="6">SAP-35</strain>
    </source>
</reference>